<evidence type="ECO:0000256" key="8">
    <source>
        <dbReference type="ARBA" id="ARBA00023270"/>
    </source>
</evidence>
<dbReference type="InterPro" id="IPR001585">
    <property type="entry name" value="TAL/FSA"/>
</dbReference>
<gene>
    <name evidence="10" type="ORF">UFOPK1808_00230</name>
    <name evidence="11" type="ORF">UFOPK1889_00310</name>
</gene>
<dbReference type="AlphaFoldDB" id="A0A6J6FZI8"/>
<evidence type="ECO:0000256" key="7">
    <source>
        <dbReference type="ARBA" id="ARBA00023126"/>
    </source>
</evidence>
<evidence type="ECO:0000256" key="9">
    <source>
        <dbReference type="ARBA" id="ARBA00048810"/>
    </source>
</evidence>
<dbReference type="PANTHER" id="PTHR10683:SF31">
    <property type="entry name" value="TRANSALDOLASE"/>
    <property type="match status" value="1"/>
</dbReference>
<evidence type="ECO:0000256" key="4">
    <source>
        <dbReference type="ARBA" id="ARBA00008426"/>
    </source>
</evidence>
<organism evidence="10">
    <name type="scientific">freshwater metagenome</name>
    <dbReference type="NCBI Taxonomy" id="449393"/>
    <lineage>
        <taxon>unclassified sequences</taxon>
        <taxon>metagenomes</taxon>
        <taxon>ecological metagenomes</taxon>
    </lineage>
</organism>
<comment type="pathway">
    <text evidence="3">Carbohydrate degradation; pentose phosphate pathway.</text>
</comment>
<proteinExistence type="inferred from homology"/>
<sequence>MSNLRRLYEEHEQSPWLDNLQRGYLTSGHLRTLIENGVRGLTSNPTIFQKAIQGSADYDDQFTQLITSGLTAREAYWELVLSDIHGALDEFSSLYETSQGIDGYVSVEVDPSLARNGAATLSAARLLHERINRPNVMIKIPATVEGIPAIKQMIAEGRNVNVTLIFSLSRYQDVMDAYIEGLEHRASLGEPLHNVASVASFFISRVDNEVDKHLSATGNEGAMALCGTAAVNQARLAYAAFQKTFSGARWDALVAHGARVQRPLWASTSTKNPSYPDTMYVDQLIGPSTVNTIPDATLAAFVDRGTVERTIDVSLQVARKQWAELAMNSIDVDAIADRLENEGVASFIASFEELIGVLESKAEGL</sequence>
<dbReference type="HAMAP" id="MF_00493">
    <property type="entry name" value="Transaldolase_2"/>
    <property type="match status" value="1"/>
</dbReference>
<dbReference type="GO" id="GO:0005737">
    <property type="term" value="C:cytoplasm"/>
    <property type="evidence" value="ECO:0007669"/>
    <property type="project" value="UniProtKB-SubCell"/>
</dbReference>
<dbReference type="UniPathway" id="UPA00115"/>
<dbReference type="PROSITE" id="PS00958">
    <property type="entry name" value="TRANSALDOLASE_2"/>
    <property type="match status" value="1"/>
</dbReference>
<keyword evidence="8" id="KW-0704">Schiff base</keyword>
<dbReference type="GO" id="GO:0006098">
    <property type="term" value="P:pentose-phosphate shunt"/>
    <property type="evidence" value="ECO:0007669"/>
    <property type="project" value="UniProtKB-UniPathway"/>
</dbReference>
<comment type="catalytic activity">
    <reaction evidence="9">
        <text>D-sedoheptulose 7-phosphate + D-glyceraldehyde 3-phosphate = D-erythrose 4-phosphate + beta-D-fructose 6-phosphate</text>
        <dbReference type="Rhea" id="RHEA:17053"/>
        <dbReference type="ChEBI" id="CHEBI:16897"/>
        <dbReference type="ChEBI" id="CHEBI:57483"/>
        <dbReference type="ChEBI" id="CHEBI:57634"/>
        <dbReference type="ChEBI" id="CHEBI:59776"/>
        <dbReference type="EC" id="2.2.1.2"/>
    </reaction>
</comment>
<keyword evidence="5" id="KW-0963">Cytoplasm</keyword>
<accession>A0A6J6FZI8</accession>
<protein>
    <submittedName>
        <fullName evidence="10">Unannotated protein</fullName>
    </submittedName>
</protein>
<dbReference type="NCBIfam" id="NF002881">
    <property type="entry name" value="PRK03343.1"/>
    <property type="match status" value="1"/>
</dbReference>
<dbReference type="EMBL" id="CAEZUZ010000030">
    <property type="protein sequence ID" value="CAB4611403.1"/>
    <property type="molecule type" value="Genomic_DNA"/>
</dbReference>
<dbReference type="EMBL" id="CAEZUL010000014">
    <property type="protein sequence ID" value="CAB4592343.1"/>
    <property type="molecule type" value="Genomic_DNA"/>
</dbReference>
<dbReference type="PIRSF" id="PIRSF036915">
    <property type="entry name" value="Trnald_Bac_Plnt"/>
    <property type="match status" value="1"/>
</dbReference>
<evidence type="ECO:0000256" key="6">
    <source>
        <dbReference type="ARBA" id="ARBA00022679"/>
    </source>
</evidence>
<evidence type="ECO:0000256" key="3">
    <source>
        <dbReference type="ARBA" id="ARBA00004959"/>
    </source>
</evidence>
<dbReference type="PANTHER" id="PTHR10683">
    <property type="entry name" value="TRANSALDOLASE"/>
    <property type="match status" value="1"/>
</dbReference>
<evidence type="ECO:0000313" key="11">
    <source>
        <dbReference type="EMBL" id="CAB4611403.1"/>
    </source>
</evidence>
<comment type="subcellular location">
    <subcellularLocation>
        <location evidence="2">Cytoplasm</location>
    </subcellularLocation>
</comment>
<keyword evidence="7" id="KW-0570">Pentose shunt</keyword>
<dbReference type="Pfam" id="PF00923">
    <property type="entry name" value="TAL_FSA"/>
    <property type="match status" value="1"/>
</dbReference>
<comment type="similarity">
    <text evidence="4">Belongs to the transaldolase family. Type 2 subfamily.</text>
</comment>
<dbReference type="CDD" id="cd00955">
    <property type="entry name" value="Transaldolase_like"/>
    <property type="match status" value="1"/>
</dbReference>
<dbReference type="GO" id="GO:0004801">
    <property type="term" value="F:transaldolase activity"/>
    <property type="evidence" value="ECO:0007669"/>
    <property type="project" value="UniProtKB-EC"/>
</dbReference>
<evidence type="ECO:0000313" key="10">
    <source>
        <dbReference type="EMBL" id="CAB4592343.1"/>
    </source>
</evidence>
<comment type="function">
    <text evidence="1">Transaldolase is important for the balance of metabolites in the pentose-phosphate pathway.</text>
</comment>
<evidence type="ECO:0000256" key="1">
    <source>
        <dbReference type="ARBA" id="ARBA00003518"/>
    </source>
</evidence>
<name>A0A6J6FZI8_9ZZZZ</name>
<keyword evidence="6" id="KW-0808">Transferase</keyword>
<dbReference type="GO" id="GO:0005975">
    <property type="term" value="P:carbohydrate metabolic process"/>
    <property type="evidence" value="ECO:0007669"/>
    <property type="project" value="InterPro"/>
</dbReference>
<evidence type="ECO:0000256" key="5">
    <source>
        <dbReference type="ARBA" id="ARBA00022490"/>
    </source>
</evidence>
<dbReference type="InterPro" id="IPR018225">
    <property type="entry name" value="Transaldolase_AS"/>
</dbReference>
<dbReference type="InterPro" id="IPR004732">
    <property type="entry name" value="Transaldolase_2"/>
</dbReference>
<dbReference type="InterPro" id="IPR013785">
    <property type="entry name" value="Aldolase_TIM"/>
</dbReference>
<reference evidence="10" key="1">
    <citation type="submission" date="2020-05" db="EMBL/GenBank/DDBJ databases">
        <authorList>
            <person name="Chiriac C."/>
            <person name="Salcher M."/>
            <person name="Ghai R."/>
            <person name="Kavagutti S V."/>
        </authorList>
    </citation>
    <scope>NUCLEOTIDE SEQUENCE</scope>
</reference>
<dbReference type="NCBIfam" id="TIGR00876">
    <property type="entry name" value="tal_mycobact"/>
    <property type="match status" value="1"/>
</dbReference>
<dbReference type="Gene3D" id="3.20.20.70">
    <property type="entry name" value="Aldolase class I"/>
    <property type="match status" value="1"/>
</dbReference>
<dbReference type="SUPFAM" id="SSF51569">
    <property type="entry name" value="Aldolase"/>
    <property type="match status" value="1"/>
</dbReference>
<evidence type="ECO:0000256" key="2">
    <source>
        <dbReference type="ARBA" id="ARBA00004496"/>
    </source>
</evidence>